<evidence type="ECO:0000313" key="6">
    <source>
        <dbReference type="EMBL" id="NYJ73155.1"/>
    </source>
</evidence>
<evidence type="ECO:0000259" key="4">
    <source>
        <dbReference type="Pfam" id="PF00588"/>
    </source>
</evidence>
<feature type="domain" description="MRM3-like substrate binding" evidence="5">
    <location>
        <begin position="11"/>
        <end position="102"/>
    </location>
</feature>
<comment type="similarity">
    <text evidence="1">Belongs to the class IV-like SAM-binding methyltransferase superfamily. RNA methyltransferase TrmH family.</text>
</comment>
<dbReference type="Gene3D" id="3.40.1280.10">
    <property type="match status" value="1"/>
</dbReference>
<dbReference type="GO" id="GO:0008173">
    <property type="term" value="F:RNA methyltransferase activity"/>
    <property type="evidence" value="ECO:0007669"/>
    <property type="project" value="InterPro"/>
</dbReference>
<dbReference type="EMBL" id="JACCFW010000001">
    <property type="protein sequence ID" value="NYJ73155.1"/>
    <property type="molecule type" value="Genomic_DNA"/>
</dbReference>
<dbReference type="PANTHER" id="PTHR43191:SF2">
    <property type="entry name" value="RRNA METHYLTRANSFERASE 3, MITOCHONDRIAL"/>
    <property type="match status" value="1"/>
</dbReference>
<dbReference type="GO" id="GO:0032259">
    <property type="term" value="P:methylation"/>
    <property type="evidence" value="ECO:0007669"/>
    <property type="project" value="UniProtKB-KW"/>
</dbReference>
<sequence length="275" mass="28760">MSELLITSPSNPRLKDVVALRKRRRRDELGLTLIEGYDELRLAVDAGVVPRQLLYCPELASAGAEVAQLVRESGERGAQIARLNRAAFEKIAYREGADGIVAVAALAGTALDDVATKDDSLILLAEGVEKPGNLGAMLRTADAAGVDAVVSADPVTDWGNPNVVRASKGTVFAVPVATAPTAETLAWLRARGVRLVAATPDTRTSYTDVDLTGAVAIAVGTEKEGLTGSVLDAADERVAIPMSGTANSLNVATSAAILLYEAVRQRRSAAPHTPR</sequence>
<dbReference type="AlphaFoldDB" id="A0A853DFY8"/>
<evidence type="ECO:0000256" key="2">
    <source>
        <dbReference type="ARBA" id="ARBA00022603"/>
    </source>
</evidence>
<dbReference type="InterPro" id="IPR029026">
    <property type="entry name" value="tRNA_m1G_MTases_N"/>
</dbReference>
<reference evidence="6 7" key="1">
    <citation type="submission" date="2020-07" db="EMBL/GenBank/DDBJ databases">
        <title>Sequencing the genomes of 1000 actinobacteria strains.</title>
        <authorList>
            <person name="Klenk H.-P."/>
        </authorList>
    </citation>
    <scope>NUCLEOTIDE SEQUENCE [LARGE SCALE GENOMIC DNA]</scope>
    <source>
        <strain evidence="6 7">DSM 29531</strain>
    </source>
</reference>
<gene>
    <name evidence="6" type="ORF">HNR15_000118</name>
</gene>
<dbReference type="Proteomes" id="UP000571817">
    <property type="component" value="Unassembled WGS sequence"/>
</dbReference>
<dbReference type="InterPro" id="IPR029028">
    <property type="entry name" value="Alpha/beta_knot_MTases"/>
</dbReference>
<dbReference type="InterPro" id="IPR029064">
    <property type="entry name" value="Ribosomal_eL30-like_sf"/>
</dbReference>
<keyword evidence="3 6" id="KW-0808">Transferase</keyword>
<dbReference type="Pfam" id="PF22435">
    <property type="entry name" value="MRM3-like_sub_bind"/>
    <property type="match status" value="1"/>
</dbReference>
<protein>
    <submittedName>
        <fullName evidence="6">TrmH family RNA methyltransferase</fullName>
    </submittedName>
</protein>
<dbReference type="SUPFAM" id="SSF55315">
    <property type="entry name" value="L30e-like"/>
    <property type="match status" value="1"/>
</dbReference>
<dbReference type="InterPro" id="IPR001537">
    <property type="entry name" value="SpoU_MeTrfase"/>
</dbReference>
<dbReference type="RefSeq" id="WP_343048349.1">
    <property type="nucleotide sequence ID" value="NZ_JACCFW010000001.1"/>
</dbReference>
<keyword evidence="7" id="KW-1185">Reference proteome</keyword>
<dbReference type="GO" id="GO:0003723">
    <property type="term" value="F:RNA binding"/>
    <property type="evidence" value="ECO:0007669"/>
    <property type="project" value="InterPro"/>
</dbReference>
<keyword evidence="2 6" id="KW-0489">Methyltransferase</keyword>
<dbReference type="Pfam" id="PF00588">
    <property type="entry name" value="SpoU_methylase"/>
    <property type="match status" value="1"/>
</dbReference>
<dbReference type="PANTHER" id="PTHR43191">
    <property type="entry name" value="RRNA METHYLTRANSFERASE 3"/>
    <property type="match status" value="1"/>
</dbReference>
<feature type="domain" description="tRNA/rRNA methyltransferase SpoU type" evidence="4">
    <location>
        <begin position="121"/>
        <end position="260"/>
    </location>
</feature>
<comment type="caution">
    <text evidence="6">The sequence shown here is derived from an EMBL/GenBank/DDBJ whole genome shotgun (WGS) entry which is preliminary data.</text>
</comment>
<accession>A0A853DFY8</accession>
<evidence type="ECO:0000313" key="7">
    <source>
        <dbReference type="Proteomes" id="UP000571817"/>
    </source>
</evidence>
<dbReference type="InterPro" id="IPR051259">
    <property type="entry name" value="rRNA_Methyltransferase"/>
</dbReference>
<organism evidence="6 7">
    <name type="scientific">Allobranchiibius huperziae</name>
    <dbReference type="NCBI Taxonomy" id="1874116"/>
    <lineage>
        <taxon>Bacteria</taxon>
        <taxon>Bacillati</taxon>
        <taxon>Actinomycetota</taxon>
        <taxon>Actinomycetes</taxon>
        <taxon>Micrococcales</taxon>
        <taxon>Dermacoccaceae</taxon>
        <taxon>Allobranchiibius</taxon>
    </lineage>
</organism>
<dbReference type="Gene3D" id="3.30.1330.30">
    <property type="match status" value="1"/>
</dbReference>
<dbReference type="SUPFAM" id="SSF75217">
    <property type="entry name" value="alpha/beta knot"/>
    <property type="match status" value="1"/>
</dbReference>
<dbReference type="InterPro" id="IPR053888">
    <property type="entry name" value="MRM3-like_sub_bind"/>
</dbReference>
<proteinExistence type="inferred from homology"/>
<evidence type="ECO:0000259" key="5">
    <source>
        <dbReference type="Pfam" id="PF22435"/>
    </source>
</evidence>
<evidence type="ECO:0000256" key="1">
    <source>
        <dbReference type="ARBA" id="ARBA00007228"/>
    </source>
</evidence>
<dbReference type="CDD" id="cd18104">
    <property type="entry name" value="SpoU-like_RNA-MTase"/>
    <property type="match status" value="1"/>
</dbReference>
<dbReference type="GO" id="GO:0006396">
    <property type="term" value="P:RNA processing"/>
    <property type="evidence" value="ECO:0007669"/>
    <property type="project" value="InterPro"/>
</dbReference>
<evidence type="ECO:0000256" key="3">
    <source>
        <dbReference type="ARBA" id="ARBA00022679"/>
    </source>
</evidence>
<name>A0A853DFY8_9MICO</name>